<comment type="caution">
    <text evidence="1">The sequence shown here is derived from an EMBL/GenBank/DDBJ whole genome shotgun (WGS) entry which is preliminary data.</text>
</comment>
<evidence type="ECO:0000313" key="2">
    <source>
        <dbReference type="Proteomes" id="UP000821865"/>
    </source>
</evidence>
<keyword evidence="2" id="KW-1185">Reference proteome</keyword>
<name>A0ACB8D6R1_DERSI</name>
<protein>
    <submittedName>
        <fullName evidence="1">Uncharacterized protein</fullName>
    </submittedName>
</protein>
<dbReference type="EMBL" id="CM023472">
    <property type="protein sequence ID" value="KAH7960139.1"/>
    <property type="molecule type" value="Genomic_DNA"/>
</dbReference>
<dbReference type="Proteomes" id="UP000821865">
    <property type="component" value="Chromosome 3"/>
</dbReference>
<organism evidence="1 2">
    <name type="scientific">Dermacentor silvarum</name>
    <name type="common">Tick</name>
    <dbReference type="NCBI Taxonomy" id="543639"/>
    <lineage>
        <taxon>Eukaryota</taxon>
        <taxon>Metazoa</taxon>
        <taxon>Ecdysozoa</taxon>
        <taxon>Arthropoda</taxon>
        <taxon>Chelicerata</taxon>
        <taxon>Arachnida</taxon>
        <taxon>Acari</taxon>
        <taxon>Parasitiformes</taxon>
        <taxon>Ixodida</taxon>
        <taxon>Ixodoidea</taxon>
        <taxon>Ixodidae</taxon>
        <taxon>Rhipicephalinae</taxon>
        <taxon>Dermacentor</taxon>
    </lineage>
</organism>
<accession>A0ACB8D6R1</accession>
<gene>
    <name evidence="1" type="ORF">HPB49_017314</name>
</gene>
<evidence type="ECO:0000313" key="1">
    <source>
        <dbReference type="EMBL" id="KAH7960139.1"/>
    </source>
</evidence>
<proteinExistence type="predicted"/>
<reference evidence="1" key="1">
    <citation type="submission" date="2020-05" db="EMBL/GenBank/DDBJ databases">
        <title>Large-scale comparative analyses of tick genomes elucidate their genetic diversity and vector capacities.</title>
        <authorList>
            <person name="Jia N."/>
            <person name="Wang J."/>
            <person name="Shi W."/>
            <person name="Du L."/>
            <person name="Sun Y."/>
            <person name="Zhan W."/>
            <person name="Jiang J."/>
            <person name="Wang Q."/>
            <person name="Zhang B."/>
            <person name="Ji P."/>
            <person name="Sakyi L.B."/>
            <person name="Cui X."/>
            <person name="Yuan T."/>
            <person name="Jiang B."/>
            <person name="Yang W."/>
            <person name="Lam T.T.-Y."/>
            <person name="Chang Q."/>
            <person name="Ding S."/>
            <person name="Wang X."/>
            <person name="Zhu J."/>
            <person name="Ruan X."/>
            <person name="Zhao L."/>
            <person name="Wei J."/>
            <person name="Que T."/>
            <person name="Du C."/>
            <person name="Cheng J."/>
            <person name="Dai P."/>
            <person name="Han X."/>
            <person name="Huang E."/>
            <person name="Gao Y."/>
            <person name="Liu J."/>
            <person name="Shao H."/>
            <person name="Ye R."/>
            <person name="Li L."/>
            <person name="Wei W."/>
            <person name="Wang X."/>
            <person name="Wang C."/>
            <person name="Yang T."/>
            <person name="Huo Q."/>
            <person name="Li W."/>
            <person name="Guo W."/>
            <person name="Chen H."/>
            <person name="Zhou L."/>
            <person name="Ni X."/>
            <person name="Tian J."/>
            <person name="Zhou Y."/>
            <person name="Sheng Y."/>
            <person name="Liu T."/>
            <person name="Pan Y."/>
            <person name="Xia L."/>
            <person name="Li J."/>
            <person name="Zhao F."/>
            <person name="Cao W."/>
        </authorList>
    </citation>
    <scope>NUCLEOTIDE SEQUENCE</scope>
    <source>
        <strain evidence="1">Dsil-2018</strain>
    </source>
</reference>
<sequence length="458" mass="51940">MMTSPTVFVVKQEPRSDDEGGIGVATPVYNGTESYGATNIANDDSVNGRGGSCGKCGNSTSRTSADKDRVRCSTCSKVLANRTTLLKHLRIHTGEKPYPCPKCNRCFRQKEHRDKHVNVHTQGKAFECVVCSMTFGRRHFLEKHMQNVHKLDLRSAFEQRAVIFLEGSVQVEPVLELKVETVAAAPAAPKPPPAPTHRCPVCHRAFSLRYNLRRHMRTQHGQTSNMCQHCGKGFKRVSGLRTHEITHSDARPYQCSLCGRCFGQKHHLMRHHLVHTPKINIVCSVCQKGFRYASTFFEHMAIHDAEEEMKKKTNQEPQMSREEVREEGGSLEKEDVENIKKTASPFQQERAEDQAFVVYTQQMTYEEHQTAPQEHQTAPQEHQTAPQAHQTAAQEQQWHPEDYVAIENLDLDCMFCGRSMIDPYELYRHLLEHCRETCGADRDECSEIGGAEAMILGL</sequence>